<keyword evidence="2" id="KW-1185">Reference proteome</keyword>
<protein>
    <submittedName>
        <fullName evidence="1">Uncharacterized protein</fullName>
    </submittedName>
</protein>
<name>A0A8H5PGY7_9HYPO</name>
<sequence>MEEELATWVIDDDPNRRLTFAHIEGPPRSGKATKLPRQILGSHRILDHRRTTLFQVLPGFKRDAVVQGQGSWSPNHELKKDQHQPKLMVQTYLETLEYLKNGYRDKK</sequence>
<comment type="caution">
    <text evidence="1">The sequence shown here is derived from an EMBL/GenBank/DDBJ whole genome shotgun (WGS) entry which is preliminary data.</text>
</comment>
<dbReference type="Proteomes" id="UP000544095">
    <property type="component" value="Unassembled WGS sequence"/>
</dbReference>
<organism evidence="1 2">
    <name type="scientific">Fusarium pseudoanthophilum</name>
    <dbReference type="NCBI Taxonomy" id="48495"/>
    <lineage>
        <taxon>Eukaryota</taxon>
        <taxon>Fungi</taxon>
        <taxon>Dikarya</taxon>
        <taxon>Ascomycota</taxon>
        <taxon>Pezizomycotina</taxon>
        <taxon>Sordariomycetes</taxon>
        <taxon>Hypocreomycetidae</taxon>
        <taxon>Hypocreales</taxon>
        <taxon>Nectriaceae</taxon>
        <taxon>Fusarium</taxon>
        <taxon>Fusarium fujikuroi species complex</taxon>
    </lineage>
</organism>
<gene>
    <name evidence="1" type="ORF">FPANT_4314</name>
</gene>
<proteinExistence type="predicted"/>
<evidence type="ECO:0000313" key="2">
    <source>
        <dbReference type="Proteomes" id="UP000544095"/>
    </source>
</evidence>
<dbReference type="EMBL" id="JAAOAR010000199">
    <property type="protein sequence ID" value="KAF5596499.1"/>
    <property type="molecule type" value="Genomic_DNA"/>
</dbReference>
<evidence type="ECO:0000313" key="1">
    <source>
        <dbReference type="EMBL" id="KAF5596499.1"/>
    </source>
</evidence>
<accession>A0A8H5PGY7</accession>
<reference evidence="1 2" key="1">
    <citation type="submission" date="2020-05" db="EMBL/GenBank/DDBJ databases">
        <title>Identification and distribution of gene clusters putatively required for synthesis of sphingolipid metabolism inhibitors in phylogenetically diverse species of the filamentous fungus Fusarium.</title>
        <authorList>
            <person name="Kim H.-S."/>
            <person name="Busman M."/>
            <person name="Brown D.W."/>
            <person name="Divon H."/>
            <person name="Uhlig S."/>
            <person name="Proctor R.H."/>
        </authorList>
    </citation>
    <scope>NUCLEOTIDE SEQUENCE [LARGE SCALE GENOMIC DNA]</scope>
    <source>
        <strain evidence="1 2">NRRL 25211</strain>
    </source>
</reference>
<dbReference type="AlphaFoldDB" id="A0A8H5PGY7"/>